<dbReference type="EMBL" id="WNXC01000001">
    <property type="protein sequence ID" value="MBB2148006.1"/>
    <property type="molecule type" value="Genomic_DNA"/>
</dbReference>
<evidence type="ECO:0008006" key="3">
    <source>
        <dbReference type="Google" id="ProtNLM"/>
    </source>
</evidence>
<evidence type="ECO:0000313" key="1">
    <source>
        <dbReference type="EMBL" id="MBB2148006.1"/>
    </source>
</evidence>
<gene>
    <name evidence="1" type="ORF">GM920_03675</name>
</gene>
<dbReference type="PROSITE" id="PS51257">
    <property type="entry name" value="PROKAR_LIPOPROTEIN"/>
    <property type="match status" value="1"/>
</dbReference>
<sequence length="181" mass="20777">MNHFSLKSLPKLAIIAATTVFFSCNLNTSPDKFFGVAVLNTNFVNDFGTDRLAKHIQLETLEFADRPSTKKKGDEAQNAINNKILYMEKVVKDVMELPENDDTREIKALSLSIFEYVIPVYKNEYTAYAKLCDEKGPEDQKELIIQNIEKKYVPHFEEKLALLLDKGKAYAQKHDLNVKWD</sequence>
<dbReference type="RefSeq" id="WP_182953514.1">
    <property type="nucleotide sequence ID" value="NZ_WNXC01000001.1"/>
</dbReference>
<organism evidence="1 2">
    <name type="scientific">Pedobacter gandavensis</name>
    <dbReference type="NCBI Taxonomy" id="2679963"/>
    <lineage>
        <taxon>Bacteria</taxon>
        <taxon>Pseudomonadati</taxon>
        <taxon>Bacteroidota</taxon>
        <taxon>Sphingobacteriia</taxon>
        <taxon>Sphingobacteriales</taxon>
        <taxon>Sphingobacteriaceae</taxon>
        <taxon>Pedobacter</taxon>
    </lineage>
</organism>
<proteinExistence type="predicted"/>
<accession>A0ABR6ESN8</accession>
<dbReference type="Proteomes" id="UP000636110">
    <property type="component" value="Unassembled WGS sequence"/>
</dbReference>
<name>A0ABR6ESN8_9SPHI</name>
<evidence type="ECO:0000313" key="2">
    <source>
        <dbReference type="Proteomes" id="UP000636110"/>
    </source>
</evidence>
<keyword evidence="2" id="KW-1185">Reference proteome</keyword>
<reference evidence="1 2" key="1">
    <citation type="submission" date="2019-11" db="EMBL/GenBank/DDBJ databases">
        <title>Description of Pedobacter sp. LMG 31462T.</title>
        <authorList>
            <person name="Carlier A."/>
            <person name="Qi S."/>
            <person name="Vandamme P."/>
        </authorList>
    </citation>
    <scope>NUCLEOTIDE SEQUENCE [LARGE SCALE GENOMIC DNA]</scope>
    <source>
        <strain evidence="1 2">LMG 31462</strain>
    </source>
</reference>
<comment type="caution">
    <text evidence="1">The sequence shown here is derived from an EMBL/GenBank/DDBJ whole genome shotgun (WGS) entry which is preliminary data.</text>
</comment>
<protein>
    <recommendedName>
        <fullName evidence="3">Lipoprotein</fullName>
    </recommendedName>
</protein>